<comment type="caution">
    <text evidence="2">The sequence shown here is derived from an EMBL/GenBank/DDBJ whole genome shotgun (WGS) entry which is preliminary data.</text>
</comment>
<name>A0ABW0KVD3_9BACT</name>
<keyword evidence="3" id="KW-1185">Reference proteome</keyword>
<keyword evidence="1" id="KW-1133">Transmembrane helix</keyword>
<evidence type="ECO:0000256" key="1">
    <source>
        <dbReference type="SAM" id="Phobius"/>
    </source>
</evidence>
<sequence length="215" mass="22780">MQATPEPAAPATAPRARSTKKIILITLAVILGCAGIAAATGALWVKHTFYPSPMKPVSLTASEQAALNGKLQALNNPAAIPPDEANRTIIINEREVNAYLAQQQLGESVQVQFAEGQVSAAIILTAPPDFPLVPNQKIRLRFTFGTSLTPAHKLSLKLDDLSLGGISLPNSWIGDIKGLDLIAANVESDPALQKFVAGIQSLDIHNGTLRLVLNK</sequence>
<evidence type="ECO:0000313" key="3">
    <source>
        <dbReference type="Proteomes" id="UP001596052"/>
    </source>
</evidence>
<organism evidence="2 3">
    <name type="scientific">Prosthecobacter fluviatilis</name>
    <dbReference type="NCBI Taxonomy" id="445931"/>
    <lineage>
        <taxon>Bacteria</taxon>
        <taxon>Pseudomonadati</taxon>
        <taxon>Verrucomicrobiota</taxon>
        <taxon>Verrucomicrobiia</taxon>
        <taxon>Verrucomicrobiales</taxon>
        <taxon>Verrucomicrobiaceae</taxon>
        <taxon>Prosthecobacter</taxon>
    </lineage>
</organism>
<dbReference type="Proteomes" id="UP001596052">
    <property type="component" value="Unassembled WGS sequence"/>
</dbReference>
<feature type="transmembrane region" description="Helical" evidence="1">
    <location>
        <begin position="22"/>
        <end position="45"/>
    </location>
</feature>
<keyword evidence="1" id="KW-0812">Transmembrane</keyword>
<gene>
    <name evidence="2" type="ORF">ACFQDI_17200</name>
</gene>
<evidence type="ECO:0000313" key="2">
    <source>
        <dbReference type="EMBL" id="MFC5456606.1"/>
    </source>
</evidence>
<protein>
    <recommendedName>
        <fullName evidence="4">DUF2140 family protein</fullName>
    </recommendedName>
</protein>
<dbReference type="EMBL" id="JBHSMQ010000006">
    <property type="protein sequence ID" value="MFC5456606.1"/>
    <property type="molecule type" value="Genomic_DNA"/>
</dbReference>
<reference evidence="3" key="1">
    <citation type="journal article" date="2019" name="Int. J. Syst. Evol. Microbiol.">
        <title>The Global Catalogue of Microorganisms (GCM) 10K type strain sequencing project: providing services to taxonomists for standard genome sequencing and annotation.</title>
        <authorList>
            <consortium name="The Broad Institute Genomics Platform"/>
            <consortium name="The Broad Institute Genome Sequencing Center for Infectious Disease"/>
            <person name="Wu L."/>
            <person name="Ma J."/>
        </authorList>
    </citation>
    <scope>NUCLEOTIDE SEQUENCE [LARGE SCALE GENOMIC DNA]</scope>
    <source>
        <strain evidence="3">CGMCC 4.1469</strain>
    </source>
</reference>
<dbReference type="RefSeq" id="WP_377169012.1">
    <property type="nucleotide sequence ID" value="NZ_JBHSMQ010000006.1"/>
</dbReference>
<evidence type="ECO:0008006" key="4">
    <source>
        <dbReference type="Google" id="ProtNLM"/>
    </source>
</evidence>
<accession>A0ABW0KVD3</accession>
<proteinExistence type="predicted"/>
<keyword evidence="1" id="KW-0472">Membrane</keyword>